<dbReference type="InterPro" id="IPR036250">
    <property type="entry name" value="AcylCo_DH-like_C"/>
</dbReference>
<dbReference type="Pfam" id="PF22924">
    <property type="entry name" value="ACOX_C_alpha1"/>
    <property type="match status" value="1"/>
</dbReference>
<dbReference type="InterPro" id="IPR016036">
    <property type="entry name" value="Malonyl_transacylase_ACP-bd"/>
</dbReference>
<keyword evidence="3" id="KW-0012">Acyltransferase</keyword>
<dbReference type="SUPFAM" id="SSF55048">
    <property type="entry name" value="Probable ACP-binding domain of malonyl-CoA ACP transacylase"/>
    <property type="match status" value="1"/>
</dbReference>
<dbReference type="InterPro" id="IPR055060">
    <property type="entry name" value="ACOX_C_alpha1"/>
</dbReference>
<feature type="region of interest" description="Disordered" evidence="1">
    <location>
        <begin position="778"/>
        <end position="803"/>
    </location>
</feature>
<feature type="region of interest" description="Disordered" evidence="1">
    <location>
        <begin position="296"/>
        <end position="348"/>
    </location>
</feature>
<reference evidence="3" key="1">
    <citation type="submission" date="2022-10" db="EMBL/GenBank/DDBJ databases">
        <title>The complete genomes of actinobacterial strains from the NBC collection.</title>
        <authorList>
            <person name="Joergensen T.S."/>
            <person name="Alvarez Arevalo M."/>
            <person name="Sterndorff E.B."/>
            <person name="Faurdal D."/>
            <person name="Vuksanovic O."/>
            <person name="Mourched A.-S."/>
            <person name="Charusanti P."/>
            <person name="Shaw S."/>
            <person name="Blin K."/>
            <person name="Weber T."/>
        </authorList>
    </citation>
    <scope>NUCLEOTIDE SEQUENCE</scope>
    <source>
        <strain evidence="3">NBC_00222</strain>
    </source>
</reference>
<dbReference type="RefSeq" id="WP_328952615.1">
    <property type="nucleotide sequence ID" value="NZ_CP108110.1"/>
</dbReference>
<dbReference type="Gene3D" id="3.40.366.10">
    <property type="entry name" value="Malonyl-Coenzyme A Acyl Carrier Protein, domain 2"/>
    <property type="match status" value="1"/>
</dbReference>
<dbReference type="InterPro" id="IPR009100">
    <property type="entry name" value="AcylCoA_DH/oxidase_NM_dom_sf"/>
</dbReference>
<sequence>MFPGQGDFGLTALLRTLPRTGSLAHAVAEVFEEADVVAPEFDVPPIGPRLAGSSPLSVGALAADPPGTVQLALFGVSLAVHRALEADGCRAQRLLAVSFGEIPALTAAGCCSTADGARLACRLGQLLTGHGGGMTLLGAGSSTAARLLAEAGPGARTVVVACVNHSRETVVSGPLDGLSVVEHSATARGIPARRLRLPFMSHHPALTREAGAFAAFARRLRLAPPRRPVYSVVSGRFHHADSDLPGALSACLTRPFDLPAVLGAGLMDASLIVEAGTGSTLTNSVRRIDPRQEALAPIADGRWPTGPPALLPSPYSGPSPTAPDGGAPHPRPDRDGGAGAHMSAGPSADDRAQAIDVLTRLSGLLPPRRATELGQLLADHRAGHEALRTDTRAHRRLTRLAASLPPAAEVVADPDLLAALSEATALADPSLYQTFLSHYVLCVGSLVLLGGEAADRGGALAHARTKGSFMVTEIGDAGSHLEIRTEARFDPVHRVFTLHTPDHRAAKFSSVAAFGLPQQAVVCARLLTGSQDGGVFSFLVDITGADGRPAPGVSVSDPIPVDALPLPYGLVRFHGARVPYDRWLADGAVIDPTGVLHDPRSSPDARLRRTLSCGQGLWATLPSAMAALSGRSAAMAWRFNAGRRSHGRLAPGRPLLEYRTQQHAVVGALAAAYSLRRTARASLAVWAGLRAARTADGPDTAMTFSPWAAVDRSLALYKAHSTRTAAEVIDSLQHRCGVSGLFDHNRLPGYLGFARAFDNAGGDNTLILLDAGRALAEEAGEQARSGPPPAGPGGLPTDPTDPAWWPAVVTALQDRLAADLAAASSARAGAGHRDLELWNPLLEDALELGDVQARRLAAEAAAGGDGTDGPGRPVPQAADLAALDGLRQARRLAGPLLATGVLAPATVRNLPAAMDALCDRLRLALPDIVAALDPGAGIARTPLDEPDPATALPTAALPTAHGAATDADDRTWSTS</sequence>
<evidence type="ECO:0000256" key="1">
    <source>
        <dbReference type="SAM" id="MobiDB-lite"/>
    </source>
</evidence>
<dbReference type="InterPro" id="IPR012258">
    <property type="entry name" value="Acyl-CoA_oxidase"/>
</dbReference>
<dbReference type="SUPFAM" id="SSF47203">
    <property type="entry name" value="Acyl-CoA dehydrogenase C-terminal domain-like"/>
    <property type="match status" value="1"/>
</dbReference>
<dbReference type="Pfam" id="PF00698">
    <property type="entry name" value="Acyl_transf_1"/>
    <property type="match status" value="1"/>
</dbReference>
<accession>A0ABZ1TT15</accession>
<dbReference type="SMART" id="SM00827">
    <property type="entry name" value="PKS_AT"/>
    <property type="match status" value="1"/>
</dbReference>
<feature type="region of interest" description="Disordered" evidence="1">
    <location>
        <begin position="940"/>
        <end position="975"/>
    </location>
</feature>
<dbReference type="InterPro" id="IPR014043">
    <property type="entry name" value="Acyl_transferase_dom"/>
</dbReference>
<dbReference type="PANTHER" id="PTHR10909:SF382">
    <property type="entry name" value="ACYL-COENZYME A OXIDASE"/>
    <property type="match status" value="1"/>
</dbReference>
<gene>
    <name evidence="3" type="ORF">OHA16_00315</name>
</gene>
<organism evidence="3 4">
    <name type="scientific">Kitasatospora purpeofusca</name>
    <dbReference type="NCBI Taxonomy" id="67352"/>
    <lineage>
        <taxon>Bacteria</taxon>
        <taxon>Bacillati</taxon>
        <taxon>Actinomycetota</taxon>
        <taxon>Actinomycetes</taxon>
        <taxon>Kitasatosporales</taxon>
        <taxon>Streptomycetaceae</taxon>
        <taxon>Kitasatospora</taxon>
    </lineage>
</organism>
<evidence type="ECO:0000313" key="3">
    <source>
        <dbReference type="EMBL" id="WUQ81540.1"/>
    </source>
</evidence>
<dbReference type="InterPro" id="IPR046373">
    <property type="entry name" value="Acyl-CoA_Oxase/DH_mid-dom_sf"/>
</dbReference>
<name>A0ABZ1TT15_9ACTN</name>
<protein>
    <submittedName>
        <fullName evidence="3">Acyltransferase domain-containing protein</fullName>
    </submittedName>
</protein>
<dbReference type="InterPro" id="IPR016035">
    <property type="entry name" value="Acyl_Trfase/lysoPLipase"/>
</dbReference>
<dbReference type="EMBL" id="CP108110">
    <property type="protein sequence ID" value="WUQ81540.1"/>
    <property type="molecule type" value="Genomic_DNA"/>
</dbReference>
<evidence type="ECO:0000313" key="4">
    <source>
        <dbReference type="Proteomes" id="UP001432222"/>
    </source>
</evidence>
<dbReference type="InterPro" id="IPR001227">
    <property type="entry name" value="Ac_transferase_dom_sf"/>
</dbReference>
<keyword evidence="3" id="KW-0808">Transferase</keyword>
<feature type="compositionally biased region" description="Low complexity" evidence="1">
    <location>
        <begin position="948"/>
        <end position="965"/>
    </location>
</feature>
<dbReference type="Gene3D" id="1.20.140.10">
    <property type="entry name" value="Butyryl-CoA Dehydrogenase, subunit A, domain 3"/>
    <property type="match status" value="1"/>
</dbReference>
<feature type="domain" description="Malonyl-CoA:ACP transacylase (MAT)" evidence="2">
    <location>
        <begin position="1"/>
        <end position="361"/>
    </location>
</feature>
<proteinExistence type="predicted"/>
<dbReference type="Gene3D" id="2.40.110.10">
    <property type="entry name" value="Butyryl-CoA Dehydrogenase, subunit A, domain 2"/>
    <property type="match status" value="1"/>
</dbReference>
<dbReference type="Proteomes" id="UP001432222">
    <property type="component" value="Chromosome"/>
</dbReference>
<dbReference type="GO" id="GO:0016746">
    <property type="term" value="F:acyltransferase activity"/>
    <property type="evidence" value="ECO:0007669"/>
    <property type="project" value="UniProtKB-KW"/>
</dbReference>
<dbReference type="SUPFAM" id="SSF52151">
    <property type="entry name" value="FabD/lysophospholipase-like"/>
    <property type="match status" value="1"/>
</dbReference>
<feature type="compositionally biased region" description="Pro residues" evidence="1">
    <location>
        <begin position="305"/>
        <end position="321"/>
    </location>
</feature>
<dbReference type="SUPFAM" id="SSF56645">
    <property type="entry name" value="Acyl-CoA dehydrogenase NM domain-like"/>
    <property type="match status" value="1"/>
</dbReference>
<keyword evidence="4" id="KW-1185">Reference proteome</keyword>
<dbReference type="PANTHER" id="PTHR10909">
    <property type="entry name" value="ELECTRON TRANSPORT OXIDOREDUCTASE"/>
    <property type="match status" value="1"/>
</dbReference>
<evidence type="ECO:0000259" key="2">
    <source>
        <dbReference type="SMART" id="SM00827"/>
    </source>
</evidence>